<organism evidence="2 3">
    <name type="scientific">Clavibacter michiganensis</name>
    <dbReference type="NCBI Taxonomy" id="28447"/>
    <lineage>
        <taxon>Bacteria</taxon>
        <taxon>Bacillati</taxon>
        <taxon>Actinomycetota</taxon>
        <taxon>Actinomycetes</taxon>
        <taxon>Micrococcales</taxon>
        <taxon>Microbacteriaceae</taxon>
        <taxon>Clavibacter</taxon>
    </lineage>
</organism>
<dbReference type="AlphaFoldDB" id="A0A251XS55"/>
<protein>
    <submittedName>
        <fullName evidence="2">Uncharacterized protein</fullName>
    </submittedName>
</protein>
<name>A0A251XS55_9MICO</name>
<reference evidence="2 3" key="1">
    <citation type="submission" date="2016-08" db="EMBL/GenBank/DDBJ databases">
        <title>Genome sequence of Clavibacter michiganensis spp. strain CASJ009.</title>
        <authorList>
            <person name="Thapa S.P."/>
            <person name="Coaker G."/>
        </authorList>
    </citation>
    <scope>NUCLEOTIDE SEQUENCE [LARGE SCALE GENOMIC DNA]</scope>
    <source>
        <strain evidence="2">CASJ009</strain>
    </source>
</reference>
<feature type="region of interest" description="Disordered" evidence="1">
    <location>
        <begin position="1"/>
        <end position="82"/>
    </location>
</feature>
<evidence type="ECO:0000313" key="2">
    <source>
        <dbReference type="EMBL" id="OUE08382.1"/>
    </source>
</evidence>
<gene>
    <name evidence="2" type="ORF">CMsap09_05495</name>
</gene>
<feature type="compositionally biased region" description="Polar residues" evidence="1">
    <location>
        <begin position="69"/>
        <end position="82"/>
    </location>
</feature>
<sequence>MAAGTRVMRTRKASKKMPTASPSAMVLMTPAPSGTKAAKTKNMMSAAAVTTRAAPEKPVTMARRASPWCTKSSRMPETRNTS</sequence>
<evidence type="ECO:0000313" key="3">
    <source>
        <dbReference type="Proteomes" id="UP000195106"/>
    </source>
</evidence>
<dbReference type="Proteomes" id="UP000195106">
    <property type="component" value="Unassembled WGS sequence"/>
</dbReference>
<comment type="caution">
    <text evidence="2">The sequence shown here is derived from an EMBL/GenBank/DDBJ whole genome shotgun (WGS) entry which is preliminary data.</text>
</comment>
<accession>A0A251XS55</accession>
<proteinExistence type="predicted"/>
<dbReference type="EMBL" id="MDHJ01000001">
    <property type="protein sequence ID" value="OUE08382.1"/>
    <property type="molecule type" value="Genomic_DNA"/>
</dbReference>
<evidence type="ECO:0000256" key="1">
    <source>
        <dbReference type="SAM" id="MobiDB-lite"/>
    </source>
</evidence>